<dbReference type="KEGG" id="nml:Namu_4226"/>
<dbReference type="Pfam" id="PF01345">
    <property type="entry name" value="DUF11"/>
    <property type="match status" value="5"/>
</dbReference>
<feature type="domain" description="DUF11" evidence="1">
    <location>
        <begin position="314"/>
        <end position="433"/>
    </location>
</feature>
<reference evidence="2 3" key="2">
    <citation type="journal article" date="2010" name="Stand. Genomic Sci.">
        <title>Complete genome sequence of Nakamurella multipartita type strain (Y-104).</title>
        <authorList>
            <person name="Tice H."/>
            <person name="Mayilraj S."/>
            <person name="Sims D."/>
            <person name="Lapidus A."/>
            <person name="Nolan M."/>
            <person name="Lucas S."/>
            <person name="Glavina Del Rio T."/>
            <person name="Copeland A."/>
            <person name="Cheng J.F."/>
            <person name="Meincke L."/>
            <person name="Bruce D."/>
            <person name="Goodwin L."/>
            <person name="Pitluck S."/>
            <person name="Ivanova N."/>
            <person name="Mavromatis K."/>
            <person name="Ovchinnikova G."/>
            <person name="Pati A."/>
            <person name="Chen A."/>
            <person name="Palaniappan K."/>
            <person name="Land M."/>
            <person name="Hauser L."/>
            <person name="Chang Y.J."/>
            <person name="Jeffries C.D."/>
            <person name="Detter J.C."/>
            <person name="Brettin T."/>
            <person name="Rohde M."/>
            <person name="Goker M."/>
            <person name="Bristow J."/>
            <person name="Eisen J.A."/>
            <person name="Markowitz V."/>
            <person name="Hugenholtz P."/>
            <person name="Kyrpides N.C."/>
            <person name="Klenk H.P."/>
            <person name="Chen F."/>
        </authorList>
    </citation>
    <scope>NUCLEOTIDE SEQUENCE [LARGE SCALE GENOMIC DNA]</scope>
    <source>
        <strain evidence="3">ATCC 700099 / DSM 44233 / CIP 104796 / JCM 9543 / NBRC 105858 / Y-104</strain>
    </source>
</reference>
<dbReference type="EMBL" id="CP001737">
    <property type="protein sequence ID" value="ACV80515.1"/>
    <property type="molecule type" value="Genomic_DNA"/>
</dbReference>
<dbReference type="PANTHER" id="PTHR34819:SF3">
    <property type="entry name" value="CELL SURFACE PROTEIN"/>
    <property type="match status" value="1"/>
</dbReference>
<dbReference type="InParanoid" id="C8XIQ0"/>
<dbReference type="SUPFAM" id="SSF49478">
    <property type="entry name" value="Cna protein B-type domain"/>
    <property type="match status" value="1"/>
</dbReference>
<dbReference type="InterPro" id="IPR047589">
    <property type="entry name" value="DUF11_rpt"/>
</dbReference>
<dbReference type="PANTHER" id="PTHR34819">
    <property type="entry name" value="LARGE CYSTEINE-RICH PERIPLASMIC PROTEIN OMCB"/>
    <property type="match status" value="1"/>
</dbReference>
<dbReference type="eggNOG" id="COG1361">
    <property type="taxonomic scope" value="Bacteria"/>
</dbReference>
<dbReference type="NCBIfam" id="TIGR01451">
    <property type="entry name" value="B_ant_repeat"/>
    <property type="match status" value="5"/>
</dbReference>
<evidence type="ECO:0000313" key="3">
    <source>
        <dbReference type="Proteomes" id="UP000002218"/>
    </source>
</evidence>
<dbReference type="AlphaFoldDB" id="C8XIQ0"/>
<protein>
    <submittedName>
        <fullName evidence="2">Conserved repeat domain protein</fullName>
    </submittedName>
</protein>
<keyword evidence="3" id="KW-1185">Reference proteome</keyword>
<dbReference type="OrthoDB" id="5137684at2"/>
<organism evidence="2 3">
    <name type="scientific">Nakamurella multipartita (strain ATCC 700099 / DSM 44233 / CIP 104796 / JCM 9543 / NBRC 105858 / Y-104)</name>
    <name type="common">Microsphaera multipartita</name>
    <dbReference type="NCBI Taxonomy" id="479431"/>
    <lineage>
        <taxon>Bacteria</taxon>
        <taxon>Bacillati</taxon>
        <taxon>Actinomycetota</taxon>
        <taxon>Actinomycetes</taxon>
        <taxon>Nakamurellales</taxon>
        <taxon>Nakamurellaceae</taxon>
        <taxon>Nakamurella</taxon>
    </lineage>
</organism>
<dbReference type="Pfam" id="PF13620">
    <property type="entry name" value="CarboxypepD_reg"/>
    <property type="match status" value="1"/>
</dbReference>
<dbReference type="STRING" id="479431.Namu_4226"/>
<dbReference type="Proteomes" id="UP000002218">
    <property type="component" value="Chromosome"/>
</dbReference>
<feature type="domain" description="DUF11" evidence="1">
    <location>
        <begin position="690"/>
        <end position="807"/>
    </location>
</feature>
<dbReference type="InterPro" id="IPR001434">
    <property type="entry name" value="OmcB-like_DUF11"/>
</dbReference>
<name>C8XIQ0_NAKMY</name>
<feature type="domain" description="DUF11" evidence="1">
    <location>
        <begin position="441"/>
        <end position="557"/>
    </location>
</feature>
<gene>
    <name evidence="2" type="ordered locus">Namu_4226</name>
</gene>
<evidence type="ECO:0000313" key="2">
    <source>
        <dbReference type="EMBL" id="ACV80515.1"/>
    </source>
</evidence>
<accession>C8XIQ0</accession>
<dbReference type="eggNOG" id="COG4932">
    <property type="taxonomic scope" value="Bacteria"/>
</dbReference>
<reference evidence="3" key="1">
    <citation type="submission" date="2009-09" db="EMBL/GenBank/DDBJ databases">
        <title>The complete genome of Nakamurella multipartita DSM 44233.</title>
        <authorList>
            <consortium name="US DOE Joint Genome Institute (JGI-PGF)"/>
            <person name="Lucas S."/>
            <person name="Copeland A."/>
            <person name="Lapidus A."/>
            <person name="Glavina del Rio T."/>
            <person name="Dalin E."/>
            <person name="Tice H."/>
            <person name="Bruce D."/>
            <person name="Goodwin L."/>
            <person name="Pitluck S."/>
            <person name="Kyrpides N."/>
            <person name="Mavromatis K."/>
            <person name="Ivanova N."/>
            <person name="Ovchinnikova G."/>
            <person name="Sims D."/>
            <person name="Meincke L."/>
            <person name="Brettin T."/>
            <person name="Detter J.C."/>
            <person name="Han C."/>
            <person name="Larimer F."/>
            <person name="Land M."/>
            <person name="Hauser L."/>
            <person name="Markowitz V."/>
            <person name="Cheng J.-F."/>
            <person name="Hugenholtz P."/>
            <person name="Woyke T."/>
            <person name="Wu D."/>
            <person name="Klenk H.-P."/>
            <person name="Eisen J.A."/>
        </authorList>
    </citation>
    <scope>NUCLEOTIDE SEQUENCE [LARGE SCALE GENOMIC DNA]</scope>
    <source>
        <strain evidence="3">ATCC 700099 / DSM 44233 / CIP 104796 / JCM 9543 / NBRC 105858 / Y-104</strain>
    </source>
</reference>
<proteinExistence type="predicted"/>
<dbReference type="HOGENOM" id="CLU_303011_0_0_11"/>
<dbReference type="Gene3D" id="2.60.40.10">
    <property type="entry name" value="Immunoglobulins"/>
    <property type="match status" value="6"/>
</dbReference>
<feature type="domain" description="DUF11" evidence="1">
    <location>
        <begin position="566"/>
        <end position="683"/>
    </location>
</feature>
<evidence type="ECO:0000259" key="1">
    <source>
        <dbReference type="Pfam" id="PF01345"/>
    </source>
</evidence>
<dbReference type="RefSeq" id="WP_015749340.1">
    <property type="nucleotide sequence ID" value="NC_013235.1"/>
</dbReference>
<feature type="domain" description="DUF11" evidence="1">
    <location>
        <begin position="819"/>
        <end position="932"/>
    </location>
</feature>
<dbReference type="InterPro" id="IPR051172">
    <property type="entry name" value="Chlamydia_OmcB"/>
</dbReference>
<dbReference type="GO" id="GO:0005975">
    <property type="term" value="P:carbohydrate metabolic process"/>
    <property type="evidence" value="ECO:0007669"/>
    <property type="project" value="UniProtKB-ARBA"/>
</dbReference>
<dbReference type="InterPro" id="IPR013783">
    <property type="entry name" value="Ig-like_fold"/>
</dbReference>
<sequence length="983" mass="96203" precursor="true">MALPIVSAPVAAAAPGPVYGTFTDLAGTGGAYRGTMTLAPGFPAATFASTSRSGGVGPQSGTTAWLPAGSPPGVVYGSSQNQAYLNLRPAADSAASPSETVYTFARPTPTAGWSFILGDIDADQVTVSATTADGSAVPVAALGFAGAFNYCDASPRPSSCSGVGAPYDLPSWDPGTATLTGNSGASDTTGAAGWFSPTVPIKTLTFSYRWRSGVPVYQTWFATQTRSVSGTVTAGGSGLAGVTVEIVDGGGAVVGTVTTGADGTYGRDGLAPGTYTVRVVTPDGYAPVGPSRRPADLSAGDATTVDFALAQVADLSVIKKLDTDPVVAGEPITYTLTATNAGPADATGVSVVDTVPPGLTGVSGQVTGGAACVVDAALLTCPVGALIVGTSATVQVTGTVSATAPAGVALLNQAAVTADQPDPNPGNNRASAAARVTAAADLVLVKTFTPDNPVAGGTVSYQLTVTNNGPSRATGLAIADPLDPGVTVGTVTTTDGTCTAPGGIVACTVPALDVGDSVTVTVPVTLPTGSTPALQNAASVTAVTPDPDLENNTGVATFEPSLGANLALIKTASPATAIPGQTIQYQLSVSNGGPSDAPNVLLTDSIPLGLDAVTVTDAGGASCTVTDQVSCSWASVPVEATRTMTLTGIVAPDAPDGALTNTAAVTAPVDESDPSDNTATTSVLITSAADVSLTKTAGPDPVAPGGTVTFTLTVGNAGPQQSALLELRDPTPAGLSITAVDDPDCLTDAVAVTCLIAGLDPDASRTVTITGTLSPDYDGDELTNTAQVASLLTVDPDPADNSATATVAVITPEPPGSNLTVSKTATTPTVGQGDPAGFVVTLTNQGPADQTDVVIADTAGDGLVIGSATGSAGTWDGAAGLWTVPSLAAGASATLTVSATATAVGTLTNTATLISSGRPDTDPADNSASATVQVNPTADLSLTKSVTPAGGAPGQPVTYQLTATNAGPSPASGCTWWTRCRPG</sequence>